<reference evidence="1 2" key="1">
    <citation type="submission" date="2018-07" db="EMBL/GenBank/DDBJ databases">
        <title>Crenobacter cavernae sp. nov., isolated from a karst cave.</title>
        <authorList>
            <person name="Zhu H."/>
        </authorList>
    </citation>
    <scope>NUCLEOTIDE SEQUENCE [LARGE SCALE GENOMIC DNA]</scope>
    <source>
        <strain evidence="1 2">K1W11S-77</strain>
    </source>
</reference>
<dbReference type="AlphaFoldDB" id="A0A345Y893"/>
<sequence length="168" mass="18734">MGRMLKVAGLVLALFLVAKYVVFREGAVASVLNEMNVALYGEGNAIKACDFLTRDFEFKAVGHRRPSPFSQGNREETCNFFGVVALPFKSGDVTAEVRMDKLHVEVDPLSWNTARVTFTSTADMRFANVGGYQLVSEDEVTLVRTLADGYKIKAWQSRIVHEQGGRFY</sequence>
<gene>
    <name evidence="1" type="ORF">DWG20_12190</name>
</gene>
<name>A0A345Y893_9NEIS</name>
<proteinExistence type="predicted"/>
<dbReference type="RefSeq" id="WP_115434075.1">
    <property type="nucleotide sequence ID" value="NZ_CP031337.1"/>
</dbReference>
<dbReference type="EMBL" id="CP031337">
    <property type="protein sequence ID" value="AXK40145.1"/>
    <property type="molecule type" value="Genomic_DNA"/>
</dbReference>
<evidence type="ECO:0000313" key="1">
    <source>
        <dbReference type="EMBL" id="AXK40145.1"/>
    </source>
</evidence>
<dbReference type="Proteomes" id="UP000254537">
    <property type="component" value="Chromosome"/>
</dbReference>
<dbReference type="KEGG" id="ccah:DWG20_12190"/>
<protein>
    <recommendedName>
        <fullName evidence="3">SnoaL-like domain-containing protein</fullName>
    </recommendedName>
</protein>
<organism evidence="1 2">
    <name type="scientific">Crenobacter cavernae</name>
    <dbReference type="NCBI Taxonomy" id="2290923"/>
    <lineage>
        <taxon>Bacteria</taxon>
        <taxon>Pseudomonadati</taxon>
        <taxon>Pseudomonadota</taxon>
        <taxon>Betaproteobacteria</taxon>
        <taxon>Neisseriales</taxon>
        <taxon>Neisseriaceae</taxon>
        <taxon>Crenobacter</taxon>
    </lineage>
</organism>
<accession>A0A345Y893</accession>
<evidence type="ECO:0008006" key="3">
    <source>
        <dbReference type="Google" id="ProtNLM"/>
    </source>
</evidence>
<evidence type="ECO:0000313" key="2">
    <source>
        <dbReference type="Proteomes" id="UP000254537"/>
    </source>
</evidence>